<dbReference type="AlphaFoldDB" id="A0A563VX84"/>
<evidence type="ECO:0000313" key="2">
    <source>
        <dbReference type="Proteomes" id="UP000320055"/>
    </source>
</evidence>
<dbReference type="EMBL" id="CAACVJ010000330">
    <property type="protein sequence ID" value="VEP15997.1"/>
    <property type="molecule type" value="Genomic_DNA"/>
</dbReference>
<name>A0A563VX84_9CYAN</name>
<evidence type="ECO:0000313" key="1">
    <source>
        <dbReference type="EMBL" id="VEP15997.1"/>
    </source>
</evidence>
<gene>
    <name evidence="1" type="ORF">H1P_3960002</name>
</gene>
<sequence length="58" mass="6938">MENIFKMNNLLTGVRLRDSEACQEMGKTSRLFFHTPMRWVQASHSLMHRYMKHLLLTT</sequence>
<protein>
    <submittedName>
        <fullName evidence="1">Uncharacterized protein</fullName>
    </submittedName>
</protein>
<accession>A0A563VX84</accession>
<proteinExistence type="predicted"/>
<dbReference type="Proteomes" id="UP000320055">
    <property type="component" value="Unassembled WGS sequence"/>
</dbReference>
<organism evidence="1 2">
    <name type="scientific">Hyella patelloides LEGE 07179</name>
    <dbReference type="NCBI Taxonomy" id="945734"/>
    <lineage>
        <taxon>Bacteria</taxon>
        <taxon>Bacillati</taxon>
        <taxon>Cyanobacteriota</taxon>
        <taxon>Cyanophyceae</taxon>
        <taxon>Pleurocapsales</taxon>
        <taxon>Hyellaceae</taxon>
        <taxon>Hyella</taxon>
    </lineage>
</organism>
<reference evidence="1 2" key="1">
    <citation type="submission" date="2019-01" db="EMBL/GenBank/DDBJ databases">
        <authorList>
            <person name="Brito A."/>
        </authorList>
    </citation>
    <scope>NUCLEOTIDE SEQUENCE [LARGE SCALE GENOMIC DNA]</scope>
    <source>
        <strain evidence="1">1</strain>
    </source>
</reference>
<keyword evidence="2" id="KW-1185">Reference proteome</keyword>